<comment type="caution">
    <text evidence="2">The sequence shown here is derived from an EMBL/GenBank/DDBJ whole genome shotgun (WGS) entry which is preliminary data.</text>
</comment>
<proteinExistence type="predicted"/>
<evidence type="ECO:0000256" key="1">
    <source>
        <dbReference type="SAM" id="MobiDB-lite"/>
    </source>
</evidence>
<sequence>MVSVVNATGLLVGANTAIDLSPYLEGDIANLVGVRTLVRSVHTVTFFGTPMPAHSHAVETAAAHSHAVESEAGHSHPYSITGSTGGSPFGAGHSHLISVTGAGAFTPTTDAQAAYAPTTDAVGGLV</sequence>
<gene>
    <name evidence="2" type="ORF">S06H3_54366</name>
</gene>
<feature type="region of interest" description="Disordered" evidence="1">
    <location>
        <begin position="62"/>
        <end position="84"/>
    </location>
</feature>
<name>X1P357_9ZZZZ</name>
<feature type="non-terminal residue" evidence="2">
    <location>
        <position position="126"/>
    </location>
</feature>
<organism evidence="2">
    <name type="scientific">marine sediment metagenome</name>
    <dbReference type="NCBI Taxonomy" id="412755"/>
    <lineage>
        <taxon>unclassified sequences</taxon>
        <taxon>metagenomes</taxon>
        <taxon>ecological metagenomes</taxon>
    </lineage>
</organism>
<dbReference type="EMBL" id="BARV01034758">
    <property type="protein sequence ID" value="GAI50303.1"/>
    <property type="molecule type" value="Genomic_DNA"/>
</dbReference>
<evidence type="ECO:0000313" key="2">
    <source>
        <dbReference type="EMBL" id="GAI50303.1"/>
    </source>
</evidence>
<protein>
    <submittedName>
        <fullName evidence="2">Uncharacterized protein</fullName>
    </submittedName>
</protein>
<reference evidence="2" key="1">
    <citation type="journal article" date="2014" name="Front. Microbiol.">
        <title>High frequency of phylogenetically diverse reductive dehalogenase-homologous genes in deep subseafloor sedimentary metagenomes.</title>
        <authorList>
            <person name="Kawai M."/>
            <person name="Futagami T."/>
            <person name="Toyoda A."/>
            <person name="Takaki Y."/>
            <person name="Nishi S."/>
            <person name="Hori S."/>
            <person name="Arai W."/>
            <person name="Tsubouchi T."/>
            <person name="Morono Y."/>
            <person name="Uchiyama I."/>
            <person name="Ito T."/>
            <person name="Fujiyama A."/>
            <person name="Inagaki F."/>
            <person name="Takami H."/>
        </authorList>
    </citation>
    <scope>NUCLEOTIDE SEQUENCE</scope>
    <source>
        <strain evidence="2">Expedition CK06-06</strain>
    </source>
</reference>
<dbReference type="AlphaFoldDB" id="X1P357"/>
<accession>X1P357</accession>